<dbReference type="RefSeq" id="WP_117532448.1">
    <property type="nucleotide sequence ID" value="NZ_QUSM01000004.1"/>
</dbReference>
<reference evidence="1 2" key="1">
    <citation type="submission" date="2018-08" db="EMBL/GenBank/DDBJ databases">
        <title>A genome reference for cultivated species of the human gut microbiota.</title>
        <authorList>
            <person name="Zou Y."/>
            <person name="Xue W."/>
            <person name="Luo G."/>
        </authorList>
    </citation>
    <scope>NUCLEOTIDE SEQUENCE [LARGE SCALE GENOMIC DNA]</scope>
    <source>
        <strain evidence="1 2">AM25-6</strain>
    </source>
</reference>
<comment type="caution">
    <text evidence="1">The sequence shown here is derived from an EMBL/GenBank/DDBJ whole genome shotgun (WGS) entry which is preliminary data.</text>
</comment>
<gene>
    <name evidence="1" type="ORF">DW687_08630</name>
</gene>
<dbReference type="EMBL" id="QUSM01000004">
    <property type="protein sequence ID" value="RGD73831.1"/>
    <property type="molecule type" value="Genomic_DNA"/>
</dbReference>
<proteinExistence type="predicted"/>
<evidence type="ECO:0000313" key="2">
    <source>
        <dbReference type="Proteomes" id="UP000261212"/>
    </source>
</evidence>
<dbReference type="Proteomes" id="UP000261212">
    <property type="component" value="Unassembled WGS sequence"/>
</dbReference>
<protein>
    <submittedName>
        <fullName evidence="1">Uncharacterized protein</fullName>
    </submittedName>
</protein>
<organism evidence="1 2">
    <name type="scientific">Anaerofustis stercorihominis</name>
    <dbReference type="NCBI Taxonomy" id="214853"/>
    <lineage>
        <taxon>Bacteria</taxon>
        <taxon>Bacillati</taxon>
        <taxon>Bacillota</taxon>
        <taxon>Clostridia</taxon>
        <taxon>Eubacteriales</taxon>
        <taxon>Eubacteriaceae</taxon>
        <taxon>Anaerofustis</taxon>
    </lineage>
</organism>
<name>A0A3E3DX27_9FIRM</name>
<evidence type="ECO:0000313" key="1">
    <source>
        <dbReference type="EMBL" id="RGD73831.1"/>
    </source>
</evidence>
<accession>A0A3E3DX27</accession>
<sequence length="61" mass="7306">MIRCGFCKKGIDETMEAEWSEYFTEIFCCPDCATTYYYNMAMSRPLEVEEIREILNKEEED</sequence>
<dbReference type="AlphaFoldDB" id="A0A3E3DX27"/>